<accession>A0A091RLI4</accession>
<evidence type="ECO:0000313" key="3">
    <source>
        <dbReference type="Proteomes" id="UP000053369"/>
    </source>
</evidence>
<dbReference type="InterPro" id="IPR026797">
    <property type="entry name" value="HAUS_6"/>
</dbReference>
<dbReference type="PANTHER" id="PTHR16151:SF2">
    <property type="entry name" value="HAUS AUGMIN-LIKE COMPLEX SUBUNIT 6"/>
    <property type="match status" value="1"/>
</dbReference>
<feature type="non-terminal residue" evidence="2">
    <location>
        <position position="139"/>
    </location>
</feature>
<reference evidence="2 3" key="1">
    <citation type="submission" date="2014-04" db="EMBL/GenBank/DDBJ databases">
        <title>Genome evolution of avian class.</title>
        <authorList>
            <person name="Zhang G."/>
            <person name="Li C."/>
        </authorList>
    </citation>
    <scope>NUCLEOTIDE SEQUENCE [LARGE SCALE GENOMIC DNA]</scope>
    <source>
        <strain evidence="2">BGI_N332</strain>
    </source>
</reference>
<organism evidence="2 3">
    <name type="scientific">Mesitornis unicolor</name>
    <name type="common">brown roatelo</name>
    <dbReference type="NCBI Taxonomy" id="54374"/>
    <lineage>
        <taxon>Eukaryota</taxon>
        <taxon>Metazoa</taxon>
        <taxon>Chordata</taxon>
        <taxon>Craniata</taxon>
        <taxon>Vertebrata</taxon>
        <taxon>Euteleostomi</taxon>
        <taxon>Archelosauria</taxon>
        <taxon>Archosauria</taxon>
        <taxon>Dinosauria</taxon>
        <taxon>Saurischia</taxon>
        <taxon>Theropoda</taxon>
        <taxon>Coelurosauria</taxon>
        <taxon>Aves</taxon>
        <taxon>Neognathae</taxon>
        <taxon>Neoaves</taxon>
        <taxon>Columbimorphae</taxon>
        <taxon>Mesitornithiformes</taxon>
        <taxon>Mesitornithidae</taxon>
        <taxon>Mesitornis</taxon>
    </lineage>
</organism>
<protein>
    <submittedName>
        <fullName evidence="2">HAUS augmin-like complex subunit 6</fullName>
    </submittedName>
</protein>
<name>A0A091RLI4_9AVES</name>
<dbReference type="Proteomes" id="UP000053369">
    <property type="component" value="Unassembled WGS sequence"/>
</dbReference>
<proteinExistence type="predicted"/>
<dbReference type="GO" id="GO:0070652">
    <property type="term" value="C:HAUS complex"/>
    <property type="evidence" value="ECO:0007669"/>
    <property type="project" value="InterPro"/>
</dbReference>
<dbReference type="GO" id="GO:0008017">
    <property type="term" value="F:microtubule binding"/>
    <property type="evidence" value="ECO:0007669"/>
    <property type="project" value="TreeGrafter"/>
</dbReference>
<feature type="compositionally biased region" description="Polar residues" evidence="1">
    <location>
        <begin position="75"/>
        <end position="84"/>
    </location>
</feature>
<keyword evidence="3" id="KW-1185">Reference proteome</keyword>
<evidence type="ECO:0000256" key="1">
    <source>
        <dbReference type="SAM" id="MobiDB-lite"/>
    </source>
</evidence>
<evidence type="ECO:0000313" key="2">
    <source>
        <dbReference type="EMBL" id="KFQ40446.1"/>
    </source>
</evidence>
<dbReference type="GO" id="GO:0051225">
    <property type="term" value="P:spindle assembly"/>
    <property type="evidence" value="ECO:0007669"/>
    <property type="project" value="InterPro"/>
</dbReference>
<dbReference type="PANTHER" id="PTHR16151">
    <property type="entry name" value="HAUS AUGMIN-LIKE COMPLEX SUBUNIT 6"/>
    <property type="match status" value="1"/>
</dbReference>
<gene>
    <name evidence="2" type="ORF">N332_05726</name>
</gene>
<dbReference type="AlphaFoldDB" id="A0A091RLI4"/>
<sequence>KTPVPPNILKNRKDESTILEVWDNAGDHVIQTESPVKKEDLLKKTIDEMAEEVARRVMSELSLSPEGERMPLEDTISSLTSNPLKTRKEIPQTSENLFAEIRSSWRKAAQTEGLPDLELAPAEVMLEEAPTDDRPVMQK</sequence>
<dbReference type="EMBL" id="KK821901">
    <property type="protein sequence ID" value="KFQ40446.1"/>
    <property type="molecule type" value="Genomic_DNA"/>
</dbReference>
<feature type="region of interest" description="Disordered" evidence="1">
    <location>
        <begin position="112"/>
        <end position="139"/>
    </location>
</feature>
<feature type="non-terminal residue" evidence="2">
    <location>
        <position position="1"/>
    </location>
</feature>
<dbReference type="GO" id="GO:1990498">
    <property type="term" value="C:mitotic spindle microtubule"/>
    <property type="evidence" value="ECO:0007669"/>
    <property type="project" value="TreeGrafter"/>
</dbReference>
<feature type="region of interest" description="Disordered" evidence="1">
    <location>
        <begin position="62"/>
        <end position="86"/>
    </location>
</feature>